<comment type="caution">
    <text evidence="10">The sequence shown here is derived from an EMBL/GenBank/DDBJ whole genome shotgun (WGS) entry which is preliminary data.</text>
</comment>
<dbReference type="OrthoDB" id="3251537at2"/>
<gene>
    <name evidence="10" type="ORF">D2E23_1701</name>
</gene>
<evidence type="ECO:0000256" key="3">
    <source>
        <dbReference type="ARBA" id="ARBA00022692"/>
    </source>
</evidence>
<feature type="domain" description="ABC3 transporter permease C-terminal" evidence="8">
    <location>
        <begin position="279"/>
        <end position="391"/>
    </location>
</feature>
<feature type="domain" description="MacB-like periplasmic core" evidence="9">
    <location>
        <begin position="16"/>
        <end position="205"/>
    </location>
</feature>
<accession>A0A430FC49</accession>
<dbReference type="InterPro" id="IPR003838">
    <property type="entry name" value="ABC3_permease_C"/>
</dbReference>
<evidence type="ECO:0000259" key="8">
    <source>
        <dbReference type="Pfam" id="PF02687"/>
    </source>
</evidence>
<evidence type="ECO:0000256" key="5">
    <source>
        <dbReference type="ARBA" id="ARBA00023136"/>
    </source>
</evidence>
<keyword evidence="11" id="KW-1185">Reference proteome</keyword>
<dbReference type="Pfam" id="PF02687">
    <property type="entry name" value="FtsX"/>
    <property type="match status" value="1"/>
</dbReference>
<dbReference type="Proteomes" id="UP000288607">
    <property type="component" value="Unassembled WGS sequence"/>
</dbReference>
<evidence type="ECO:0000313" key="11">
    <source>
        <dbReference type="Proteomes" id="UP000288607"/>
    </source>
</evidence>
<keyword evidence="5 7" id="KW-0472">Membrane</keyword>
<keyword evidence="2" id="KW-1003">Cell membrane</keyword>
<dbReference type="AlphaFoldDB" id="A0A430FC49"/>
<dbReference type="EMBL" id="QXGJ01000008">
    <property type="protein sequence ID" value="RSX50378.1"/>
    <property type="molecule type" value="Genomic_DNA"/>
</dbReference>
<dbReference type="InterPro" id="IPR025857">
    <property type="entry name" value="MacB_PCD"/>
</dbReference>
<dbReference type="Pfam" id="PF12704">
    <property type="entry name" value="MacB_PCD"/>
    <property type="match status" value="1"/>
</dbReference>
<keyword evidence="4 7" id="KW-1133">Transmembrane helix</keyword>
<sequence length="400" mass="43031">MLHMIIDDLQIAPLRSFLTSLSMLIGIVALISSVLIGSVGKDYLQVINARISGWEPTYTIAIEDADIDDLDTNARFYERLESYDQGVFAAEYVYNGMSLQDTNGQWHHVEANVTTSYLSSVIFKPLMQGSWLSDTDQYATTEVVLNKAAADMLSKADSASDSKVDETTAVMALDEHVQTFASVINGIVDDGSSEPEVYINAFSFQRLVPQLWEPDGLRILFHPITENEDAGETEIQAKSALKDILADTIGGSASWNRSDNADSYKSVIDLLQKTTLATALLLLLVSAIGLINIGLSNIEQRSRELLIRRALGATRSSIALLVLGSSIILGSIITAVAIGISFLAVPLIPTLLPNGSLIGVPRYPTNAAFLACIASLVTSTLGSLAPAIKAACLQPALILR</sequence>
<feature type="transmembrane region" description="Helical" evidence="7">
    <location>
        <begin position="276"/>
        <end position="298"/>
    </location>
</feature>
<comment type="subcellular location">
    <subcellularLocation>
        <location evidence="1">Cell membrane</location>
        <topology evidence="1">Multi-pass membrane protein</topology>
    </subcellularLocation>
</comment>
<comment type="similarity">
    <text evidence="6">Belongs to the ABC-4 integral membrane protein family.</text>
</comment>
<reference evidence="10 11" key="1">
    <citation type="submission" date="2018-09" db="EMBL/GenBank/DDBJ databases">
        <title>Characterization of the phylogenetic diversity of five novel species belonging to the genus Bifidobacterium.</title>
        <authorList>
            <person name="Lugli G.A."/>
            <person name="Duranti S."/>
            <person name="Milani C."/>
        </authorList>
    </citation>
    <scope>NUCLEOTIDE SEQUENCE [LARGE SCALE GENOMIC DNA]</scope>
    <source>
        <strain evidence="10 11">2028B</strain>
    </source>
</reference>
<dbReference type="GO" id="GO:0022857">
    <property type="term" value="F:transmembrane transporter activity"/>
    <property type="evidence" value="ECO:0007669"/>
    <property type="project" value="TreeGrafter"/>
</dbReference>
<organism evidence="10 11">
    <name type="scientific">Bifidobacterium callimiconis</name>
    <dbReference type="NCBI Taxonomy" id="2306973"/>
    <lineage>
        <taxon>Bacteria</taxon>
        <taxon>Bacillati</taxon>
        <taxon>Actinomycetota</taxon>
        <taxon>Actinomycetes</taxon>
        <taxon>Bifidobacteriales</taxon>
        <taxon>Bifidobacteriaceae</taxon>
        <taxon>Bifidobacterium</taxon>
    </lineage>
</organism>
<keyword evidence="3 7" id="KW-0812">Transmembrane</keyword>
<proteinExistence type="inferred from homology"/>
<dbReference type="PANTHER" id="PTHR30572:SF4">
    <property type="entry name" value="ABC TRANSPORTER PERMEASE YTRF"/>
    <property type="match status" value="1"/>
</dbReference>
<dbReference type="GO" id="GO:0005886">
    <property type="term" value="C:plasma membrane"/>
    <property type="evidence" value="ECO:0007669"/>
    <property type="project" value="UniProtKB-SubCell"/>
</dbReference>
<evidence type="ECO:0000256" key="6">
    <source>
        <dbReference type="ARBA" id="ARBA00038076"/>
    </source>
</evidence>
<protein>
    <submittedName>
        <fullName evidence="10">ABC transporter substrate-binding protein</fullName>
    </submittedName>
</protein>
<evidence type="ECO:0000259" key="9">
    <source>
        <dbReference type="Pfam" id="PF12704"/>
    </source>
</evidence>
<dbReference type="PANTHER" id="PTHR30572">
    <property type="entry name" value="MEMBRANE COMPONENT OF TRANSPORTER-RELATED"/>
    <property type="match status" value="1"/>
</dbReference>
<feature type="transmembrane region" description="Helical" evidence="7">
    <location>
        <begin position="368"/>
        <end position="392"/>
    </location>
</feature>
<dbReference type="RefSeq" id="WP_126030504.1">
    <property type="nucleotide sequence ID" value="NZ_QXGJ01000008.1"/>
</dbReference>
<evidence type="ECO:0000256" key="4">
    <source>
        <dbReference type="ARBA" id="ARBA00022989"/>
    </source>
</evidence>
<evidence type="ECO:0000256" key="7">
    <source>
        <dbReference type="SAM" id="Phobius"/>
    </source>
</evidence>
<name>A0A430FC49_9BIFI</name>
<feature type="transmembrane region" description="Helical" evidence="7">
    <location>
        <begin position="318"/>
        <end position="348"/>
    </location>
</feature>
<evidence type="ECO:0000256" key="2">
    <source>
        <dbReference type="ARBA" id="ARBA00022475"/>
    </source>
</evidence>
<feature type="transmembrane region" description="Helical" evidence="7">
    <location>
        <begin position="21"/>
        <end position="40"/>
    </location>
</feature>
<evidence type="ECO:0000256" key="1">
    <source>
        <dbReference type="ARBA" id="ARBA00004651"/>
    </source>
</evidence>
<dbReference type="InterPro" id="IPR050250">
    <property type="entry name" value="Macrolide_Exporter_MacB"/>
</dbReference>
<evidence type="ECO:0000313" key="10">
    <source>
        <dbReference type="EMBL" id="RSX50378.1"/>
    </source>
</evidence>